<dbReference type="Proteomes" id="UP001249851">
    <property type="component" value="Unassembled WGS sequence"/>
</dbReference>
<reference evidence="2" key="1">
    <citation type="journal article" date="2023" name="G3 (Bethesda)">
        <title>Whole genome assembly and annotation of the endangered Caribbean coral Acropora cervicornis.</title>
        <authorList>
            <person name="Selwyn J.D."/>
            <person name="Vollmer S.V."/>
        </authorList>
    </citation>
    <scope>NUCLEOTIDE SEQUENCE</scope>
    <source>
        <strain evidence="2">K2</strain>
    </source>
</reference>
<protein>
    <submittedName>
        <fullName evidence="2">Uncharacterized protein</fullName>
    </submittedName>
</protein>
<dbReference type="EMBL" id="JARQWQ010000045">
    <property type="protein sequence ID" value="KAK2558253.1"/>
    <property type="molecule type" value="Genomic_DNA"/>
</dbReference>
<evidence type="ECO:0000313" key="2">
    <source>
        <dbReference type="EMBL" id="KAK2558253.1"/>
    </source>
</evidence>
<sequence length="118" mass="13249">MTIIIITERVRLKGFTSRHSRVAEVKKSHESKRPPTFHDLSSRADACQSGDKKCKPSSLFSPLPVRATKKHRHIIMTKHQVTDPVKSHQLLLNTFTVKCAQTGTCLTEAHLTSHRGVV</sequence>
<feature type="non-terminal residue" evidence="2">
    <location>
        <position position="1"/>
    </location>
</feature>
<proteinExistence type="predicted"/>
<name>A0AAD9QBM5_ACRCE</name>
<dbReference type="AlphaFoldDB" id="A0AAD9QBM5"/>
<feature type="region of interest" description="Disordered" evidence="1">
    <location>
        <begin position="19"/>
        <end position="43"/>
    </location>
</feature>
<gene>
    <name evidence="2" type="ORF">P5673_019375</name>
</gene>
<keyword evidence="3" id="KW-1185">Reference proteome</keyword>
<reference evidence="2" key="2">
    <citation type="journal article" date="2023" name="Science">
        <title>Genomic signatures of disease resistance in endangered staghorn corals.</title>
        <authorList>
            <person name="Vollmer S.V."/>
            <person name="Selwyn J.D."/>
            <person name="Despard B.A."/>
            <person name="Roesel C.L."/>
        </authorList>
    </citation>
    <scope>NUCLEOTIDE SEQUENCE</scope>
    <source>
        <strain evidence="2">K2</strain>
    </source>
</reference>
<comment type="caution">
    <text evidence="2">The sequence shown here is derived from an EMBL/GenBank/DDBJ whole genome shotgun (WGS) entry which is preliminary data.</text>
</comment>
<organism evidence="2 3">
    <name type="scientific">Acropora cervicornis</name>
    <name type="common">Staghorn coral</name>
    <dbReference type="NCBI Taxonomy" id="6130"/>
    <lineage>
        <taxon>Eukaryota</taxon>
        <taxon>Metazoa</taxon>
        <taxon>Cnidaria</taxon>
        <taxon>Anthozoa</taxon>
        <taxon>Hexacorallia</taxon>
        <taxon>Scleractinia</taxon>
        <taxon>Astrocoeniina</taxon>
        <taxon>Acroporidae</taxon>
        <taxon>Acropora</taxon>
    </lineage>
</organism>
<evidence type="ECO:0000256" key="1">
    <source>
        <dbReference type="SAM" id="MobiDB-lite"/>
    </source>
</evidence>
<feature type="compositionally biased region" description="Basic and acidic residues" evidence="1">
    <location>
        <begin position="21"/>
        <end position="33"/>
    </location>
</feature>
<accession>A0AAD9QBM5</accession>
<evidence type="ECO:0000313" key="3">
    <source>
        <dbReference type="Proteomes" id="UP001249851"/>
    </source>
</evidence>